<dbReference type="OrthoDB" id="5927446at2759"/>
<keyword evidence="2" id="KW-1185">Reference proteome</keyword>
<evidence type="ECO:0000313" key="1">
    <source>
        <dbReference type="EMBL" id="KRX21442.1"/>
    </source>
</evidence>
<dbReference type="Proteomes" id="UP000054630">
    <property type="component" value="Unassembled WGS sequence"/>
</dbReference>
<protein>
    <submittedName>
        <fullName evidence="1">Uncharacterized protein</fullName>
    </submittedName>
</protein>
<dbReference type="AlphaFoldDB" id="A0A0V0S427"/>
<evidence type="ECO:0000313" key="2">
    <source>
        <dbReference type="Proteomes" id="UP000054630"/>
    </source>
</evidence>
<name>A0A0V0S427_9BILA</name>
<organism evidence="1 2">
    <name type="scientific">Trichinella nelsoni</name>
    <dbReference type="NCBI Taxonomy" id="6336"/>
    <lineage>
        <taxon>Eukaryota</taxon>
        <taxon>Metazoa</taxon>
        <taxon>Ecdysozoa</taxon>
        <taxon>Nematoda</taxon>
        <taxon>Enoplea</taxon>
        <taxon>Dorylaimia</taxon>
        <taxon>Trichinellida</taxon>
        <taxon>Trichinellidae</taxon>
        <taxon>Trichinella</taxon>
    </lineage>
</organism>
<dbReference type="EMBL" id="JYDL01000039">
    <property type="protein sequence ID" value="KRX21442.1"/>
    <property type="molecule type" value="Genomic_DNA"/>
</dbReference>
<comment type="caution">
    <text evidence="1">The sequence shown here is derived from an EMBL/GenBank/DDBJ whole genome shotgun (WGS) entry which is preliminary data.</text>
</comment>
<proteinExistence type="predicted"/>
<sequence length="128" mass="13801">MLSYYLSRSAETLLQDVYGLSVILRGEGDAFNGVPRRPLGVGQQVCELGGVVQVIPFVYIGLELGPKGREFQHLPCKLRESHLRQPPIAGPDHRHARANIAATEGAFSARPNYPCACSSLSLSVALAT</sequence>
<gene>
    <name evidence="1" type="ORF">T07_10702</name>
</gene>
<reference evidence="1 2" key="1">
    <citation type="submission" date="2015-01" db="EMBL/GenBank/DDBJ databases">
        <title>Evolution of Trichinella species and genotypes.</title>
        <authorList>
            <person name="Korhonen P.K."/>
            <person name="Edoardo P."/>
            <person name="Giuseppe L.R."/>
            <person name="Gasser R.B."/>
        </authorList>
    </citation>
    <scope>NUCLEOTIDE SEQUENCE [LARGE SCALE GENOMIC DNA]</scope>
    <source>
        <strain evidence="1">ISS37</strain>
    </source>
</reference>
<accession>A0A0V0S427</accession>